<dbReference type="InterPro" id="IPR003614">
    <property type="entry name" value="Knottins"/>
</dbReference>
<dbReference type="PANTHER" id="PTHR33147">
    <property type="entry name" value="DEFENSIN-LIKE PROTEIN 1"/>
    <property type="match status" value="1"/>
</dbReference>
<dbReference type="EMBL" id="WOCE01000016">
    <property type="protein sequence ID" value="KAE9597936.1"/>
    <property type="molecule type" value="Genomic_DNA"/>
</dbReference>
<keyword evidence="3 6" id="KW-0732">Signal</keyword>
<keyword evidence="2" id="KW-0295">Fungicide</keyword>
<keyword evidence="4" id="KW-1015">Disulfide bond</keyword>
<evidence type="ECO:0000313" key="8">
    <source>
        <dbReference type="EMBL" id="KAE9597936.1"/>
    </source>
</evidence>
<dbReference type="GO" id="GO:0050832">
    <property type="term" value="P:defense response to fungus"/>
    <property type="evidence" value="ECO:0007669"/>
    <property type="project" value="UniProtKB-KW"/>
</dbReference>
<dbReference type="GO" id="GO:0031640">
    <property type="term" value="P:killing of cells of another organism"/>
    <property type="evidence" value="ECO:0007669"/>
    <property type="project" value="UniProtKB-KW"/>
</dbReference>
<keyword evidence="1" id="KW-0929">Antimicrobial</keyword>
<evidence type="ECO:0000256" key="3">
    <source>
        <dbReference type="ARBA" id="ARBA00022729"/>
    </source>
</evidence>
<keyword evidence="9" id="KW-1185">Reference proteome</keyword>
<dbReference type="InterPro" id="IPR036574">
    <property type="entry name" value="Scorpion_toxin-like_sf"/>
</dbReference>
<sequence length="111" mass="11824">MARSAPIAFTIFFFVLLILASEMGPTVVTEAKECSTKSDRFRGTCFRSSNCAAVCNSENFPSGTCRGFPGTCYCTSNCAINAPITNPPPEVVEPPPEVVEPPPQVVESTTS</sequence>
<reference evidence="9" key="1">
    <citation type="journal article" date="2020" name="Nat. Commun.">
        <title>Genome sequence of the cluster root forming white lupin.</title>
        <authorList>
            <person name="Hufnagel B."/>
            <person name="Marques A."/>
            <person name="Soriano A."/>
            <person name="Marques L."/>
            <person name="Divol F."/>
            <person name="Doumas P."/>
            <person name="Sallet E."/>
            <person name="Mancinotti D."/>
            <person name="Carrere S."/>
            <person name="Marande W."/>
            <person name="Arribat S."/>
            <person name="Keller J."/>
            <person name="Huneau C."/>
            <person name="Blein T."/>
            <person name="Aime D."/>
            <person name="Laguerre M."/>
            <person name="Taylor J."/>
            <person name="Schubert V."/>
            <person name="Nelson M."/>
            <person name="Geu-Flores F."/>
            <person name="Crespi M."/>
            <person name="Gallardo-Guerrero K."/>
            <person name="Delaux P.-M."/>
            <person name="Salse J."/>
            <person name="Berges H."/>
            <person name="Guyot R."/>
            <person name="Gouzy J."/>
            <person name="Peret B."/>
        </authorList>
    </citation>
    <scope>NUCLEOTIDE SEQUENCE [LARGE SCALE GENOMIC DNA]</scope>
    <source>
        <strain evidence="9">cv. Amiga</strain>
    </source>
</reference>
<evidence type="ECO:0000256" key="4">
    <source>
        <dbReference type="ARBA" id="ARBA00023157"/>
    </source>
</evidence>
<evidence type="ECO:0000256" key="6">
    <source>
        <dbReference type="SAM" id="SignalP"/>
    </source>
</evidence>
<gene>
    <name evidence="8" type="ORF">Lalb_Chr16g0391851</name>
</gene>
<dbReference type="Gene3D" id="3.30.30.10">
    <property type="entry name" value="Knottin, scorpion toxin-like"/>
    <property type="match status" value="1"/>
</dbReference>
<evidence type="ECO:0000256" key="5">
    <source>
        <dbReference type="SAM" id="MobiDB-lite"/>
    </source>
</evidence>
<dbReference type="SMART" id="SM00505">
    <property type="entry name" value="Knot1"/>
    <property type="match status" value="1"/>
</dbReference>
<dbReference type="SUPFAM" id="SSF57095">
    <property type="entry name" value="Scorpion toxin-like"/>
    <property type="match status" value="1"/>
</dbReference>
<dbReference type="CDD" id="cd00107">
    <property type="entry name" value="Knot1"/>
    <property type="match status" value="1"/>
</dbReference>
<feature type="domain" description="Knottins-like" evidence="7">
    <location>
        <begin position="33"/>
        <end position="78"/>
    </location>
</feature>
<feature type="chain" id="PRO_5025537863" evidence="6">
    <location>
        <begin position="21"/>
        <end position="111"/>
    </location>
</feature>
<dbReference type="AlphaFoldDB" id="A0A6A4NWF4"/>
<comment type="caution">
    <text evidence="8">The sequence shown here is derived from an EMBL/GenBank/DDBJ whole genome shotgun (WGS) entry which is preliminary data.</text>
</comment>
<evidence type="ECO:0000256" key="1">
    <source>
        <dbReference type="ARBA" id="ARBA00022529"/>
    </source>
</evidence>
<dbReference type="PROSITE" id="PS00940">
    <property type="entry name" value="GAMMA_THIONIN"/>
    <property type="match status" value="1"/>
</dbReference>
<feature type="region of interest" description="Disordered" evidence="5">
    <location>
        <begin position="89"/>
        <end position="111"/>
    </location>
</feature>
<dbReference type="PANTHER" id="PTHR33147:SF39">
    <property type="entry name" value="DRO1 PROTEIN-RELATED"/>
    <property type="match status" value="1"/>
</dbReference>
<protein>
    <submittedName>
        <fullName evidence="8">Putative defensin, plant</fullName>
    </submittedName>
</protein>
<proteinExistence type="predicted"/>
<organism evidence="8 9">
    <name type="scientific">Lupinus albus</name>
    <name type="common">White lupine</name>
    <name type="synonym">Lupinus termis</name>
    <dbReference type="NCBI Taxonomy" id="3870"/>
    <lineage>
        <taxon>Eukaryota</taxon>
        <taxon>Viridiplantae</taxon>
        <taxon>Streptophyta</taxon>
        <taxon>Embryophyta</taxon>
        <taxon>Tracheophyta</taxon>
        <taxon>Spermatophyta</taxon>
        <taxon>Magnoliopsida</taxon>
        <taxon>eudicotyledons</taxon>
        <taxon>Gunneridae</taxon>
        <taxon>Pentapetalae</taxon>
        <taxon>rosids</taxon>
        <taxon>fabids</taxon>
        <taxon>Fabales</taxon>
        <taxon>Fabaceae</taxon>
        <taxon>Papilionoideae</taxon>
        <taxon>50 kb inversion clade</taxon>
        <taxon>genistoids sensu lato</taxon>
        <taxon>core genistoids</taxon>
        <taxon>Genisteae</taxon>
        <taxon>Lupinus</taxon>
    </lineage>
</organism>
<feature type="compositionally biased region" description="Pro residues" evidence="5">
    <location>
        <begin position="89"/>
        <end position="104"/>
    </location>
</feature>
<name>A0A6A4NWF4_LUPAL</name>
<dbReference type="Proteomes" id="UP000447434">
    <property type="component" value="Chromosome 16"/>
</dbReference>
<evidence type="ECO:0000259" key="7">
    <source>
        <dbReference type="SMART" id="SM00505"/>
    </source>
</evidence>
<evidence type="ECO:0000313" key="9">
    <source>
        <dbReference type="Proteomes" id="UP000447434"/>
    </source>
</evidence>
<accession>A0A6A4NWF4</accession>
<evidence type="ECO:0000256" key="2">
    <source>
        <dbReference type="ARBA" id="ARBA00022577"/>
    </source>
</evidence>
<dbReference type="OrthoDB" id="683455at2759"/>
<dbReference type="Pfam" id="PF00304">
    <property type="entry name" value="Gamma-thionin"/>
    <property type="match status" value="1"/>
</dbReference>
<feature type="signal peptide" evidence="6">
    <location>
        <begin position="1"/>
        <end position="20"/>
    </location>
</feature>
<dbReference type="InterPro" id="IPR008176">
    <property type="entry name" value="Defensin_plant"/>
</dbReference>